<dbReference type="EMBL" id="FXTP01000014">
    <property type="protein sequence ID" value="SMO89925.1"/>
    <property type="molecule type" value="Genomic_DNA"/>
</dbReference>
<gene>
    <name evidence="10" type="ORF">SAMN06265219_11499</name>
</gene>
<evidence type="ECO:0000256" key="5">
    <source>
        <dbReference type="ARBA" id="ARBA00022989"/>
    </source>
</evidence>
<dbReference type="PANTHER" id="PTHR43840:SF15">
    <property type="entry name" value="MITOCHONDRIAL METAL TRANSPORTER 1-RELATED"/>
    <property type="match status" value="1"/>
</dbReference>
<protein>
    <submittedName>
        <fullName evidence="10">Cation diffusion facilitator family transporter</fullName>
    </submittedName>
</protein>
<evidence type="ECO:0000259" key="8">
    <source>
        <dbReference type="Pfam" id="PF01545"/>
    </source>
</evidence>
<evidence type="ECO:0000256" key="7">
    <source>
        <dbReference type="SAM" id="Phobius"/>
    </source>
</evidence>
<sequence>MTKGQKNVRVQKFIVAVAVVLFVIKMAAWYFTGSVAVLTDGLESIVNVISGFIGLYSLSLSAKPKDANHPYGHGKVEFISAGIEGTLIAIAGLFIIYEAIQSFIYPEPLQKLDLGIVLIALSAVVNYTFGWWAYKTGKENDSLALQASGKHLQTDTYTTLGIIGGLILIRLTNILWLDGAVAILFALIIMRMGFRILRVAVAGIMDETDEDLLEELIAFLQANRDPKWIDLHNLRIIKYGRILHVDCHLTLPWYLTVKEAHAELDKIEALITEKFGNRIEIFIHTDYCMEFSCRLCQVENCKVRRHPFEEEITWTVENVASNRRHKLK</sequence>
<keyword evidence="6 7" id="KW-0472">Membrane</keyword>
<name>A0A521F167_9BACT</name>
<evidence type="ECO:0000313" key="10">
    <source>
        <dbReference type="EMBL" id="SMO89925.1"/>
    </source>
</evidence>
<feature type="transmembrane region" description="Helical" evidence="7">
    <location>
        <begin position="162"/>
        <end position="189"/>
    </location>
</feature>
<dbReference type="GO" id="GO:0015086">
    <property type="term" value="F:cadmium ion transmembrane transporter activity"/>
    <property type="evidence" value="ECO:0007669"/>
    <property type="project" value="TreeGrafter"/>
</dbReference>
<dbReference type="InterPro" id="IPR050291">
    <property type="entry name" value="CDF_Transporter"/>
</dbReference>
<feature type="domain" description="Cation efflux protein cytoplasmic" evidence="9">
    <location>
        <begin position="210"/>
        <end position="286"/>
    </location>
</feature>
<reference evidence="10 11" key="1">
    <citation type="submission" date="2017-05" db="EMBL/GenBank/DDBJ databases">
        <authorList>
            <person name="Varghese N."/>
            <person name="Submissions S."/>
        </authorList>
    </citation>
    <scope>NUCLEOTIDE SEQUENCE [LARGE SCALE GENOMIC DNA]</scope>
    <source>
        <strain evidence="10 11">DSM 21985</strain>
    </source>
</reference>
<feature type="transmembrane region" description="Helical" evidence="7">
    <location>
        <begin position="12"/>
        <end position="31"/>
    </location>
</feature>
<dbReference type="Proteomes" id="UP000317557">
    <property type="component" value="Unassembled WGS sequence"/>
</dbReference>
<feature type="transmembrane region" description="Helical" evidence="7">
    <location>
        <begin position="78"/>
        <end position="100"/>
    </location>
</feature>
<dbReference type="GO" id="GO:0006882">
    <property type="term" value="P:intracellular zinc ion homeostasis"/>
    <property type="evidence" value="ECO:0007669"/>
    <property type="project" value="TreeGrafter"/>
</dbReference>
<dbReference type="InterPro" id="IPR002524">
    <property type="entry name" value="Cation_efflux"/>
</dbReference>
<evidence type="ECO:0000256" key="3">
    <source>
        <dbReference type="ARBA" id="ARBA00022448"/>
    </source>
</evidence>
<dbReference type="GO" id="GO:0005886">
    <property type="term" value="C:plasma membrane"/>
    <property type="evidence" value="ECO:0007669"/>
    <property type="project" value="TreeGrafter"/>
</dbReference>
<dbReference type="SUPFAM" id="SSF160240">
    <property type="entry name" value="Cation efflux protein cytoplasmic domain-like"/>
    <property type="match status" value="1"/>
</dbReference>
<evidence type="ECO:0000313" key="11">
    <source>
        <dbReference type="Proteomes" id="UP000317557"/>
    </source>
</evidence>
<dbReference type="Gene3D" id="1.20.1510.10">
    <property type="entry name" value="Cation efflux protein transmembrane domain"/>
    <property type="match status" value="1"/>
</dbReference>
<dbReference type="SUPFAM" id="SSF161111">
    <property type="entry name" value="Cation efflux protein transmembrane domain-like"/>
    <property type="match status" value="1"/>
</dbReference>
<dbReference type="AlphaFoldDB" id="A0A521F167"/>
<feature type="domain" description="Cation efflux protein transmembrane" evidence="8">
    <location>
        <begin position="14"/>
        <end position="204"/>
    </location>
</feature>
<dbReference type="InterPro" id="IPR058533">
    <property type="entry name" value="Cation_efflux_TM"/>
</dbReference>
<comment type="subcellular location">
    <subcellularLocation>
        <location evidence="1">Membrane</location>
        <topology evidence="1">Multi-pass membrane protein</topology>
    </subcellularLocation>
</comment>
<dbReference type="RefSeq" id="WP_185957324.1">
    <property type="nucleotide sequence ID" value="NZ_FXTP01000014.1"/>
</dbReference>
<proteinExistence type="inferred from homology"/>
<evidence type="ECO:0000256" key="2">
    <source>
        <dbReference type="ARBA" id="ARBA00008114"/>
    </source>
</evidence>
<dbReference type="Pfam" id="PF16916">
    <property type="entry name" value="ZT_dimer"/>
    <property type="match status" value="1"/>
</dbReference>
<feature type="transmembrane region" description="Helical" evidence="7">
    <location>
        <begin position="112"/>
        <end position="134"/>
    </location>
</feature>
<accession>A0A521F167</accession>
<keyword evidence="5 7" id="KW-1133">Transmembrane helix</keyword>
<evidence type="ECO:0000256" key="1">
    <source>
        <dbReference type="ARBA" id="ARBA00004141"/>
    </source>
</evidence>
<dbReference type="InterPro" id="IPR027470">
    <property type="entry name" value="Cation_efflux_CTD"/>
</dbReference>
<evidence type="ECO:0000259" key="9">
    <source>
        <dbReference type="Pfam" id="PF16916"/>
    </source>
</evidence>
<dbReference type="InterPro" id="IPR036837">
    <property type="entry name" value="Cation_efflux_CTD_sf"/>
</dbReference>
<evidence type="ECO:0000256" key="6">
    <source>
        <dbReference type="ARBA" id="ARBA00023136"/>
    </source>
</evidence>
<dbReference type="InterPro" id="IPR027469">
    <property type="entry name" value="Cation_efflux_TMD_sf"/>
</dbReference>
<keyword evidence="4 7" id="KW-0812">Transmembrane</keyword>
<keyword evidence="3" id="KW-0813">Transport</keyword>
<dbReference type="GO" id="GO:0015093">
    <property type="term" value="F:ferrous iron transmembrane transporter activity"/>
    <property type="evidence" value="ECO:0007669"/>
    <property type="project" value="TreeGrafter"/>
</dbReference>
<evidence type="ECO:0000256" key="4">
    <source>
        <dbReference type="ARBA" id="ARBA00022692"/>
    </source>
</evidence>
<comment type="similarity">
    <text evidence="2">Belongs to the cation diffusion facilitator (CDF) transporter (TC 2.A.4) family.</text>
</comment>
<dbReference type="NCBIfam" id="TIGR01297">
    <property type="entry name" value="CDF"/>
    <property type="match status" value="1"/>
</dbReference>
<dbReference type="PANTHER" id="PTHR43840">
    <property type="entry name" value="MITOCHONDRIAL METAL TRANSPORTER 1-RELATED"/>
    <property type="match status" value="1"/>
</dbReference>
<dbReference type="Pfam" id="PF01545">
    <property type="entry name" value="Cation_efflux"/>
    <property type="match status" value="1"/>
</dbReference>
<dbReference type="Gene3D" id="3.30.70.1350">
    <property type="entry name" value="Cation efflux protein, cytoplasmic domain"/>
    <property type="match status" value="1"/>
</dbReference>
<organism evidence="10 11">
    <name type="scientific">Gracilimonas mengyeensis</name>
    <dbReference type="NCBI Taxonomy" id="1302730"/>
    <lineage>
        <taxon>Bacteria</taxon>
        <taxon>Pseudomonadati</taxon>
        <taxon>Balneolota</taxon>
        <taxon>Balneolia</taxon>
        <taxon>Balneolales</taxon>
        <taxon>Balneolaceae</taxon>
        <taxon>Gracilimonas</taxon>
    </lineage>
</organism>
<keyword evidence="11" id="KW-1185">Reference proteome</keyword>
<dbReference type="GO" id="GO:0015341">
    <property type="term" value="F:zinc efflux antiporter activity"/>
    <property type="evidence" value="ECO:0007669"/>
    <property type="project" value="TreeGrafter"/>
</dbReference>